<proteinExistence type="predicted"/>
<keyword evidence="2" id="KW-1133">Transmembrane helix</keyword>
<keyword evidence="2" id="KW-0812">Transmembrane</keyword>
<comment type="caution">
    <text evidence="5">The sequence shown here is derived from an EMBL/GenBank/DDBJ whole genome shotgun (WGS) entry which is preliminary data.</text>
</comment>
<accession>A0ABS2CJS8</accession>
<organism evidence="5 6">
    <name type="scientific">Phycicoccus sonneratiae</name>
    <dbReference type="NCBI Taxonomy" id="2807628"/>
    <lineage>
        <taxon>Bacteria</taxon>
        <taxon>Bacillati</taxon>
        <taxon>Actinomycetota</taxon>
        <taxon>Actinomycetes</taxon>
        <taxon>Micrococcales</taxon>
        <taxon>Intrasporangiaceae</taxon>
        <taxon>Phycicoccus</taxon>
    </lineage>
</organism>
<dbReference type="InterPro" id="IPR052336">
    <property type="entry name" value="MlaD_Phospholipid_Transporter"/>
</dbReference>
<feature type="domain" description="Mce/MlaD" evidence="3">
    <location>
        <begin position="41"/>
        <end position="118"/>
    </location>
</feature>
<keyword evidence="2" id="KW-0472">Membrane</keyword>
<dbReference type="InterPro" id="IPR024516">
    <property type="entry name" value="Mce_C"/>
</dbReference>
<evidence type="ECO:0000259" key="4">
    <source>
        <dbReference type="Pfam" id="PF11887"/>
    </source>
</evidence>
<evidence type="ECO:0000256" key="1">
    <source>
        <dbReference type="SAM" id="MobiDB-lite"/>
    </source>
</evidence>
<dbReference type="EMBL" id="JAFDVD010000007">
    <property type="protein sequence ID" value="MBM6400137.1"/>
    <property type="molecule type" value="Genomic_DNA"/>
</dbReference>
<evidence type="ECO:0000313" key="6">
    <source>
        <dbReference type="Proteomes" id="UP001430172"/>
    </source>
</evidence>
<dbReference type="Proteomes" id="UP001430172">
    <property type="component" value="Unassembled WGS sequence"/>
</dbReference>
<dbReference type="InterPro" id="IPR005693">
    <property type="entry name" value="Mce"/>
</dbReference>
<dbReference type="Pfam" id="PF02470">
    <property type="entry name" value="MlaD"/>
    <property type="match status" value="1"/>
</dbReference>
<reference evidence="5" key="1">
    <citation type="submission" date="2021-02" db="EMBL/GenBank/DDBJ databases">
        <title>Phycicoccus sp. MQZ13P-5T, whole genome shotgun sequence.</title>
        <authorList>
            <person name="Tuo L."/>
        </authorList>
    </citation>
    <scope>NUCLEOTIDE SEQUENCE</scope>
    <source>
        <strain evidence="5">MQZ13P-5</strain>
    </source>
</reference>
<name>A0ABS2CJS8_9MICO</name>
<dbReference type="PANTHER" id="PTHR33371">
    <property type="entry name" value="INTERMEMBRANE PHOSPHOLIPID TRANSPORT SYSTEM BINDING PROTEIN MLAD-RELATED"/>
    <property type="match status" value="1"/>
</dbReference>
<gene>
    <name evidence="5" type="ORF">JQN70_07055</name>
</gene>
<keyword evidence="6" id="KW-1185">Reference proteome</keyword>
<protein>
    <submittedName>
        <fullName evidence="5">MCE family protein</fullName>
    </submittedName>
</protein>
<feature type="compositionally biased region" description="Low complexity" evidence="1">
    <location>
        <begin position="356"/>
        <end position="365"/>
    </location>
</feature>
<feature type="domain" description="Mammalian cell entry C-terminal" evidence="4">
    <location>
        <begin position="123"/>
        <end position="339"/>
    </location>
</feature>
<dbReference type="Pfam" id="PF11887">
    <property type="entry name" value="Mce4_CUP1"/>
    <property type="match status" value="1"/>
</dbReference>
<feature type="transmembrane region" description="Helical" evidence="2">
    <location>
        <begin position="12"/>
        <end position="33"/>
    </location>
</feature>
<evidence type="ECO:0000256" key="2">
    <source>
        <dbReference type="SAM" id="Phobius"/>
    </source>
</evidence>
<dbReference type="PANTHER" id="PTHR33371:SF19">
    <property type="entry name" value="MCE-FAMILY PROTEIN MCE4A"/>
    <property type="match status" value="1"/>
</dbReference>
<evidence type="ECO:0000259" key="3">
    <source>
        <dbReference type="Pfam" id="PF02470"/>
    </source>
</evidence>
<evidence type="ECO:0000313" key="5">
    <source>
        <dbReference type="EMBL" id="MBM6400137.1"/>
    </source>
</evidence>
<feature type="region of interest" description="Disordered" evidence="1">
    <location>
        <begin position="318"/>
        <end position="365"/>
    </location>
</feature>
<sequence length="432" mass="45181">MSGGFLGGLRERAYGVAFLLVVALGVTLSIAAFEKVFTDVVTVALRTDRIGSQMQEAADVKIRGVIVGEVRTITSAPDGATLTLALDPASVHLIPAKVSARLLPKTLFGERFVDLVPPQGTTGRAIREGDVIPQDRTSVAIELERVFDELLPLLRTVKPEKLAATLNALATALDGRGTKLGENLVLVNRYFTELNPQLPLIQADISGLADLASTYADAAPNLLRAANALRTTNATIVEKKDQLAGFLAGTAGFANTTAEFLEKNDDRIIQVGRVQRPTLAVLAKHAPVYPCLAKGLVNWIPRAEGIFANGQFHITLETPPQRNGYRPGQEPAWNDDRGPSCRGLPNPGGSQANPRGSAAFADGSGGASRSALPSALLAPTGLAVGNVDSGLAGTEAEQEVVAIALASEGGGEPSALTTLLAGPMLRGKVVNQ</sequence>
<dbReference type="InterPro" id="IPR003399">
    <property type="entry name" value="Mce/MlaD"/>
</dbReference>
<dbReference type="NCBIfam" id="TIGR00996">
    <property type="entry name" value="Mtu_fam_mce"/>
    <property type="match status" value="1"/>
</dbReference>
<dbReference type="RefSeq" id="WP_204130602.1">
    <property type="nucleotide sequence ID" value="NZ_JAFDVD010000007.1"/>
</dbReference>